<name>A0A0E9UXT7_ANGAN</name>
<proteinExistence type="predicted"/>
<reference evidence="1" key="2">
    <citation type="journal article" date="2015" name="Fish Shellfish Immunol.">
        <title>Early steps in the European eel (Anguilla anguilla)-Vibrio vulnificus interaction in the gills: Role of the RtxA13 toxin.</title>
        <authorList>
            <person name="Callol A."/>
            <person name="Pajuelo D."/>
            <person name="Ebbesson L."/>
            <person name="Teles M."/>
            <person name="MacKenzie S."/>
            <person name="Amaro C."/>
        </authorList>
    </citation>
    <scope>NUCLEOTIDE SEQUENCE</scope>
</reference>
<organism evidence="1">
    <name type="scientific">Anguilla anguilla</name>
    <name type="common">European freshwater eel</name>
    <name type="synonym">Muraena anguilla</name>
    <dbReference type="NCBI Taxonomy" id="7936"/>
    <lineage>
        <taxon>Eukaryota</taxon>
        <taxon>Metazoa</taxon>
        <taxon>Chordata</taxon>
        <taxon>Craniata</taxon>
        <taxon>Vertebrata</taxon>
        <taxon>Euteleostomi</taxon>
        <taxon>Actinopterygii</taxon>
        <taxon>Neopterygii</taxon>
        <taxon>Teleostei</taxon>
        <taxon>Anguilliformes</taxon>
        <taxon>Anguillidae</taxon>
        <taxon>Anguilla</taxon>
    </lineage>
</organism>
<reference evidence="1" key="1">
    <citation type="submission" date="2014-11" db="EMBL/GenBank/DDBJ databases">
        <authorList>
            <person name="Amaro Gonzalez C."/>
        </authorList>
    </citation>
    <scope>NUCLEOTIDE SEQUENCE</scope>
</reference>
<sequence>MNCLQGLSPSGHTFGIGGNYTLILFTKVNETIYVCSACIKLNIWNLEERGRE</sequence>
<evidence type="ECO:0000313" key="1">
    <source>
        <dbReference type="EMBL" id="JAH70566.1"/>
    </source>
</evidence>
<accession>A0A0E9UXT7</accession>
<dbReference type="EMBL" id="GBXM01038011">
    <property type="protein sequence ID" value="JAH70566.1"/>
    <property type="molecule type" value="Transcribed_RNA"/>
</dbReference>
<protein>
    <submittedName>
        <fullName evidence="1">Uncharacterized protein</fullName>
    </submittedName>
</protein>
<dbReference type="AlphaFoldDB" id="A0A0E9UXT7"/>